<dbReference type="Gene3D" id="3.40.50.1220">
    <property type="entry name" value="TPP-binding domain"/>
    <property type="match status" value="1"/>
</dbReference>
<proteinExistence type="inferred from homology"/>
<reference evidence="6 7" key="1">
    <citation type="journal article" date="2019" name="Sci. Rep.">
        <title>Comparative genomics of chytrid fungi reveal insights into the obligate biotrophic and pathogenic lifestyle of Synchytrium endobioticum.</title>
        <authorList>
            <person name="van de Vossenberg B.T.L.H."/>
            <person name="Warris S."/>
            <person name="Nguyen H.D.T."/>
            <person name="van Gent-Pelzer M.P.E."/>
            <person name="Joly D.L."/>
            <person name="van de Geest H.C."/>
            <person name="Bonants P.J.M."/>
            <person name="Smith D.S."/>
            <person name="Levesque C.A."/>
            <person name="van der Lee T.A.J."/>
        </authorList>
    </citation>
    <scope>NUCLEOTIDE SEQUENCE [LARGE SCALE GENOMIC DNA]</scope>
    <source>
        <strain evidence="6 7">JEL517</strain>
    </source>
</reference>
<keyword evidence="4" id="KW-0479">Metal-binding</keyword>
<keyword evidence="7" id="KW-1185">Reference proteome</keyword>
<dbReference type="InterPro" id="IPR026591">
    <property type="entry name" value="Sirtuin_cat_small_dom_sf"/>
</dbReference>
<organism evidence="6 7">
    <name type="scientific">Synchytrium microbalum</name>
    <dbReference type="NCBI Taxonomy" id="1806994"/>
    <lineage>
        <taxon>Eukaryota</taxon>
        <taxon>Fungi</taxon>
        <taxon>Fungi incertae sedis</taxon>
        <taxon>Chytridiomycota</taxon>
        <taxon>Chytridiomycota incertae sedis</taxon>
        <taxon>Chytridiomycetes</taxon>
        <taxon>Synchytriales</taxon>
        <taxon>Synchytriaceae</taxon>
        <taxon>Synchytrium</taxon>
    </lineage>
</organism>
<dbReference type="Proteomes" id="UP000319731">
    <property type="component" value="Unassembled WGS sequence"/>
</dbReference>
<dbReference type="EMBL" id="QEAO01000014">
    <property type="protein sequence ID" value="TPX34402.1"/>
    <property type="molecule type" value="Genomic_DNA"/>
</dbReference>
<dbReference type="InterPro" id="IPR050134">
    <property type="entry name" value="NAD-dep_sirtuin_deacylases"/>
</dbReference>
<keyword evidence="2" id="KW-0808">Transferase</keyword>
<protein>
    <recommendedName>
        <fullName evidence="5">Deacetylase sirtuin-type domain-containing protein</fullName>
    </recommendedName>
</protein>
<dbReference type="GeneID" id="42004202"/>
<dbReference type="PANTHER" id="PTHR11085:SF10">
    <property type="entry name" value="NAD-DEPENDENT PROTEIN DEACYLASE SIRTUIN-5, MITOCHONDRIAL-RELATED"/>
    <property type="match status" value="1"/>
</dbReference>
<dbReference type="InterPro" id="IPR003000">
    <property type="entry name" value="Sirtuin"/>
</dbReference>
<evidence type="ECO:0000259" key="5">
    <source>
        <dbReference type="PROSITE" id="PS50305"/>
    </source>
</evidence>
<dbReference type="Pfam" id="PF02146">
    <property type="entry name" value="SIR2"/>
    <property type="match status" value="1"/>
</dbReference>
<feature type="binding site" evidence="4">
    <location>
        <position position="200"/>
    </location>
    <ligand>
        <name>Zn(2+)</name>
        <dbReference type="ChEBI" id="CHEBI:29105"/>
    </ligand>
</feature>
<evidence type="ECO:0000256" key="1">
    <source>
        <dbReference type="ARBA" id="ARBA00006924"/>
    </source>
</evidence>
<sequence length="316" mass="35089">MASAISVKEVAEQLAEFLSRYGKNSQGLIITGAGFSTSSGIPDYRGANGIYNKNKDYKPITYQEFAGSKERRRKYWARSFLGWPQISRAMPNVGHLAVARLEQAGYISSLITQNVDSLHRYNKRVIELHGTLSRVSCVSCGHYIPRADFQSLLSEMNPTWTDIQTSKGADVSSSDTSALTVNPDGDVEVLDFSDFKYPDCHTCRSIYKPEVVFFGENLPISRKLQASEWVKEASAVVCMGTSLTTFSAFRLAKESIERKIPLAIVNLGPTRGDALASLRLEGRSEEVMPEVVRLLVGEDVGKEVKDHNHQHYASQQ</sequence>
<accession>A0A507C411</accession>
<feature type="domain" description="Deacetylase sirtuin-type" evidence="5">
    <location>
        <begin position="4"/>
        <end position="298"/>
    </location>
</feature>
<keyword evidence="4" id="KW-0862">Zinc</keyword>
<dbReference type="PROSITE" id="PS50305">
    <property type="entry name" value="SIRTUIN"/>
    <property type="match status" value="1"/>
</dbReference>
<dbReference type="GO" id="GO:0070403">
    <property type="term" value="F:NAD+ binding"/>
    <property type="evidence" value="ECO:0007669"/>
    <property type="project" value="InterPro"/>
</dbReference>
<evidence type="ECO:0000256" key="3">
    <source>
        <dbReference type="ARBA" id="ARBA00023027"/>
    </source>
</evidence>
<dbReference type="Gene3D" id="3.30.1600.10">
    <property type="entry name" value="SIR2/SIRT2 'Small Domain"/>
    <property type="match status" value="1"/>
</dbReference>
<dbReference type="GO" id="GO:0017136">
    <property type="term" value="F:histone deacetylase activity, NAD-dependent"/>
    <property type="evidence" value="ECO:0007669"/>
    <property type="project" value="TreeGrafter"/>
</dbReference>
<feature type="binding site" evidence="4">
    <location>
        <position position="203"/>
    </location>
    <ligand>
        <name>Zn(2+)</name>
        <dbReference type="ChEBI" id="CHEBI:29105"/>
    </ligand>
</feature>
<evidence type="ECO:0000313" key="6">
    <source>
        <dbReference type="EMBL" id="TPX34402.1"/>
    </source>
</evidence>
<dbReference type="RefSeq" id="XP_031025166.1">
    <property type="nucleotide sequence ID" value="XM_031168905.1"/>
</dbReference>
<comment type="caution">
    <text evidence="6">The sequence shown here is derived from an EMBL/GenBank/DDBJ whole genome shotgun (WGS) entry which is preliminary data.</text>
</comment>
<feature type="binding site" evidence="4">
    <location>
        <position position="140"/>
    </location>
    <ligand>
        <name>Zn(2+)</name>
        <dbReference type="ChEBI" id="CHEBI:29105"/>
    </ligand>
</feature>
<dbReference type="PANTHER" id="PTHR11085">
    <property type="entry name" value="NAD-DEPENDENT PROTEIN DEACYLASE SIRTUIN-5, MITOCHONDRIAL-RELATED"/>
    <property type="match status" value="1"/>
</dbReference>
<evidence type="ECO:0000313" key="7">
    <source>
        <dbReference type="Proteomes" id="UP000319731"/>
    </source>
</evidence>
<dbReference type="SUPFAM" id="SSF52467">
    <property type="entry name" value="DHS-like NAD/FAD-binding domain"/>
    <property type="match status" value="1"/>
</dbReference>
<gene>
    <name evidence="6" type="ORF">SmJEL517_g02977</name>
</gene>
<dbReference type="InterPro" id="IPR026590">
    <property type="entry name" value="Ssirtuin_cat_dom"/>
</dbReference>
<keyword evidence="3" id="KW-0520">NAD</keyword>
<dbReference type="AlphaFoldDB" id="A0A507C411"/>
<evidence type="ECO:0000256" key="2">
    <source>
        <dbReference type="ARBA" id="ARBA00022679"/>
    </source>
</evidence>
<dbReference type="OrthoDB" id="424302at2759"/>
<dbReference type="GO" id="GO:0046872">
    <property type="term" value="F:metal ion binding"/>
    <property type="evidence" value="ECO:0007669"/>
    <property type="project" value="UniProtKB-KW"/>
</dbReference>
<feature type="binding site" evidence="4">
    <location>
        <position position="137"/>
    </location>
    <ligand>
        <name>Zn(2+)</name>
        <dbReference type="ChEBI" id="CHEBI:29105"/>
    </ligand>
</feature>
<dbReference type="STRING" id="1806994.A0A507C411"/>
<evidence type="ECO:0000256" key="4">
    <source>
        <dbReference type="PROSITE-ProRule" id="PRU00236"/>
    </source>
</evidence>
<name>A0A507C411_9FUNG</name>
<feature type="active site" description="Proton acceptor" evidence="4">
    <location>
        <position position="129"/>
    </location>
</feature>
<dbReference type="InterPro" id="IPR029035">
    <property type="entry name" value="DHS-like_NAD/FAD-binding_dom"/>
</dbReference>
<comment type="similarity">
    <text evidence="1">Belongs to the sirtuin family. Class I subfamily.</text>
</comment>